<dbReference type="Proteomes" id="UP000006898">
    <property type="component" value="Chromosome"/>
</dbReference>
<evidence type="ECO:0000313" key="2">
    <source>
        <dbReference type="Proteomes" id="UP000006898"/>
    </source>
</evidence>
<protein>
    <submittedName>
        <fullName evidence="1">Uncharacterized protein</fullName>
    </submittedName>
</protein>
<name>D5MFD5_METO1</name>
<gene>
    <name evidence="1" type="ORF">DAMO_1406</name>
</gene>
<dbReference type="EMBL" id="FP565575">
    <property type="protein sequence ID" value="CBE68466.1"/>
    <property type="molecule type" value="Genomic_DNA"/>
</dbReference>
<dbReference type="AlphaFoldDB" id="D5MFD5"/>
<reference evidence="1 2" key="1">
    <citation type="journal article" date="2010" name="Nature">
        <title>Nitrite-driven anaerobic methane oxidation by oxygenic bacteria.</title>
        <authorList>
            <person name="Ettwig K.F."/>
            <person name="Butler M.K."/>
            <person name="Le Paslier D."/>
            <person name="Pelletier E."/>
            <person name="Mangenot S."/>
            <person name="Kuypers M.M.M."/>
            <person name="Schreiber F."/>
            <person name="Dutilh B.E."/>
            <person name="Zedelius J."/>
            <person name="de Beer D."/>
            <person name="Gloerich J."/>
            <person name="Wessels H.J.C.T."/>
            <person name="van Allen T."/>
            <person name="Luesken F."/>
            <person name="Wu M."/>
            <person name="van de Pas-Schoonen K.T."/>
            <person name="Op den Camp H.J.M."/>
            <person name="Janssen-Megens E.M."/>
            <person name="Francoijs K-J."/>
            <person name="Stunnenberg H."/>
            <person name="Weissenbach J."/>
            <person name="Jetten M.S.M."/>
            <person name="Strous M."/>
        </authorList>
    </citation>
    <scope>NUCLEOTIDE SEQUENCE [LARGE SCALE GENOMIC DNA]</scope>
</reference>
<proteinExistence type="predicted"/>
<dbReference type="HOGENOM" id="CLU_2913841_0_0_0"/>
<evidence type="ECO:0000313" key="1">
    <source>
        <dbReference type="EMBL" id="CBE68466.1"/>
    </source>
</evidence>
<sequence>MPTRAFGYAIEKSRLVLSRRLSEYCPLISSPQPACRLDFPFYRATSWSTIRPVKDPSCVSC</sequence>
<dbReference type="KEGG" id="mox:DAMO_1406"/>
<accession>D5MFD5</accession>
<organism evidence="1 2">
    <name type="scientific">Methylomirabilis oxygeniifera</name>
    <dbReference type="NCBI Taxonomy" id="671143"/>
    <lineage>
        <taxon>Bacteria</taxon>
        <taxon>Candidatus Methylomirabilota</taxon>
        <taxon>Candidatus Methylomirabilia</taxon>
        <taxon>Candidatus Methylomirabilales</taxon>
        <taxon>Candidatus Methylomirabilaceae</taxon>
        <taxon>Candidatus Methylomirabilis</taxon>
    </lineage>
</organism>